<keyword evidence="8" id="KW-1185">Reference proteome</keyword>
<dbReference type="CDD" id="cd07729">
    <property type="entry name" value="AHL_lactonase_MBL-fold"/>
    <property type="match status" value="1"/>
</dbReference>
<dbReference type="EMBL" id="CSTE01000002">
    <property type="protein sequence ID" value="CQR50135.1"/>
    <property type="molecule type" value="Genomic_DNA"/>
</dbReference>
<keyword evidence="5" id="KW-0862">Zinc</keyword>
<dbReference type="InterPro" id="IPR036866">
    <property type="entry name" value="RibonucZ/Hydroxyglut_hydro"/>
</dbReference>
<evidence type="ECO:0000256" key="3">
    <source>
        <dbReference type="ARBA" id="ARBA00022723"/>
    </source>
</evidence>
<evidence type="ECO:0000313" key="8">
    <source>
        <dbReference type="Proteomes" id="UP000198902"/>
    </source>
</evidence>
<feature type="domain" description="Metallo-beta-lactamase" evidence="6">
    <location>
        <begin position="43"/>
        <end position="253"/>
    </location>
</feature>
<dbReference type="InterPro" id="IPR001279">
    <property type="entry name" value="Metallo-B-lactamas"/>
</dbReference>
<dbReference type="GO" id="GO:0016787">
    <property type="term" value="F:hydrolase activity"/>
    <property type="evidence" value="ECO:0007669"/>
    <property type="project" value="UniProtKB-KW"/>
</dbReference>
<dbReference type="SMART" id="SM00849">
    <property type="entry name" value="Lactamase_B"/>
    <property type="match status" value="1"/>
</dbReference>
<dbReference type="OrthoDB" id="7773at2157"/>
<evidence type="ECO:0000313" key="7">
    <source>
        <dbReference type="EMBL" id="CQR50135.1"/>
    </source>
</evidence>
<evidence type="ECO:0000256" key="2">
    <source>
        <dbReference type="ARBA" id="ARBA00007749"/>
    </source>
</evidence>
<organism evidence="7 8">
    <name type="scientific">Haloferax massiliensis</name>
    <dbReference type="NCBI Taxonomy" id="1476858"/>
    <lineage>
        <taxon>Archaea</taxon>
        <taxon>Methanobacteriati</taxon>
        <taxon>Methanobacteriota</taxon>
        <taxon>Stenosarchaea group</taxon>
        <taxon>Halobacteria</taxon>
        <taxon>Halobacteriales</taxon>
        <taxon>Haloferacaceae</taxon>
        <taxon>Haloferax</taxon>
    </lineage>
</organism>
<proteinExistence type="inferred from homology"/>
<comment type="cofactor">
    <cofactor evidence="1">
        <name>Zn(2+)</name>
        <dbReference type="ChEBI" id="CHEBI:29105"/>
    </cofactor>
</comment>
<dbReference type="GO" id="GO:0046872">
    <property type="term" value="F:metal ion binding"/>
    <property type="evidence" value="ECO:0007669"/>
    <property type="project" value="UniProtKB-KW"/>
</dbReference>
<gene>
    <name evidence="7" type="primary">ahlD</name>
    <name evidence="7" type="ORF">BN996_01612</name>
</gene>
<reference evidence="8" key="1">
    <citation type="submission" date="2015-03" db="EMBL/GenBank/DDBJ databases">
        <authorList>
            <person name="Urmite Genomes"/>
        </authorList>
    </citation>
    <scope>NUCLEOTIDE SEQUENCE [LARGE SCALE GENOMIC DNA]</scope>
    <source>
        <strain evidence="8">Arc-Hr</strain>
    </source>
</reference>
<sequence length="267" mass="29350">MGDISVHLVDRGRVLTDMGYVLDGYTMGSASNRSPDHETAEFVVWNAVVDGPDRTVLWDTGANPEAGDGYWPAPLYEAFEYVDAADHTLEGDLDSVGYDLADIDAVVMSHLHLDHAGGLAEFAGTDVPIYVHEEELKFAYYSAKTTEGSIAYLASDFDRDLNWNVVHGDEHTLFDGFRLVHLPGHTPGVLGAHIETPAGDVLVAGDECYVEGNYTDEVPLGPGLLWSERDWFDSLQKVKELERRTGGDVLFGHDLARFESFGDGWNV</sequence>
<keyword evidence="3" id="KW-0479">Metal-binding</keyword>
<dbReference type="Gene3D" id="3.60.15.10">
    <property type="entry name" value="Ribonuclease Z/Hydroxyacylglutathione hydrolase-like"/>
    <property type="match status" value="1"/>
</dbReference>
<evidence type="ECO:0000256" key="4">
    <source>
        <dbReference type="ARBA" id="ARBA00022801"/>
    </source>
</evidence>
<protein>
    <submittedName>
        <fullName evidence="7">N-acyl homoserine lactonase</fullName>
    </submittedName>
</protein>
<name>A0A0D6JRA4_9EURY</name>
<dbReference type="PANTHER" id="PTHR42978:SF2">
    <property type="entry name" value="102 KBASES UNSTABLE REGION: FROM 1 TO 119443"/>
    <property type="match status" value="1"/>
</dbReference>
<dbReference type="SUPFAM" id="SSF56281">
    <property type="entry name" value="Metallo-hydrolase/oxidoreductase"/>
    <property type="match status" value="1"/>
</dbReference>
<evidence type="ECO:0000259" key="6">
    <source>
        <dbReference type="SMART" id="SM00849"/>
    </source>
</evidence>
<dbReference type="AlphaFoldDB" id="A0A0D6JRA4"/>
<evidence type="ECO:0000256" key="5">
    <source>
        <dbReference type="ARBA" id="ARBA00022833"/>
    </source>
</evidence>
<dbReference type="Proteomes" id="UP000198902">
    <property type="component" value="Unassembled WGS sequence"/>
</dbReference>
<dbReference type="RefSeq" id="WP_089778077.1">
    <property type="nucleotide sequence ID" value="NZ_CABLRR010000002.1"/>
</dbReference>
<evidence type="ECO:0000256" key="1">
    <source>
        <dbReference type="ARBA" id="ARBA00001947"/>
    </source>
</evidence>
<dbReference type="Pfam" id="PF00753">
    <property type="entry name" value="Lactamase_B"/>
    <property type="match status" value="1"/>
</dbReference>
<comment type="similarity">
    <text evidence="2">Belongs to the metallo-beta-lactamase superfamily.</text>
</comment>
<dbReference type="PANTHER" id="PTHR42978">
    <property type="entry name" value="QUORUM-QUENCHING LACTONASE YTNP-RELATED-RELATED"/>
    <property type="match status" value="1"/>
</dbReference>
<dbReference type="InterPro" id="IPR051013">
    <property type="entry name" value="MBL_superfamily_lactonases"/>
</dbReference>
<accession>A0A0D6JRA4</accession>
<keyword evidence="4" id="KW-0378">Hydrolase</keyword>